<reference evidence="1" key="2">
    <citation type="submission" date="2020-11" db="EMBL/GenBank/DDBJ databases">
        <authorList>
            <person name="McCartney M.A."/>
            <person name="Auch B."/>
            <person name="Kono T."/>
            <person name="Mallez S."/>
            <person name="Becker A."/>
            <person name="Gohl D.M."/>
            <person name="Silverstein K.A.T."/>
            <person name="Koren S."/>
            <person name="Bechman K.B."/>
            <person name="Herman A."/>
            <person name="Abrahante J.E."/>
            <person name="Garbe J."/>
        </authorList>
    </citation>
    <scope>NUCLEOTIDE SEQUENCE</scope>
    <source>
        <strain evidence="1">Duluth1</strain>
        <tissue evidence="1">Whole animal</tissue>
    </source>
</reference>
<protein>
    <submittedName>
        <fullName evidence="1">Uncharacterized protein</fullName>
    </submittedName>
</protein>
<gene>
    <name evidence="1" type="ORF">DPMN_192234</name>
</gene>
<reference evidence="1" key="1">
    <citation type="journal article" date="2019" name="bioRxiv">
        <title>The Genome of the Zebra Mussel, Dreissena polymorpha: A Resource for Invasive Species Research.</title>
        <authorList>
            <person name="McCartney M.A."/>
            <person name="Auch B."/>
            <person name="Kono T."/>
            <person name="Mallez S."/>
            <person name="Zhang Y."/>
            <person name="Obille A."/>
            <person name="Becker A."/>
            <person name="Abrahante J.E."/>
            <person name="Garbe J."/>
            <person name="Badalamenti J.P."/>
            <person name="Herman A."/>
            <person name="Mangelson H."/>
            <person name="Liachko I."/>
            <person name="Sullivan S."/>
            <person name="Sone E.D."/>
            <person name="Koren S."/>
            <person name="Silverstein K.A.T."/>
            <person name="Beckman K.B."/>
            <person name="Gohl D.M."/>
        </authorList>
    </citation>
    <scope>NUCLEOTIDE SEQUENCE</scope>
    <source>
        <strain evidence="1">Duluth1</strain>
        <tissue evidence="1">Whole animal</tissue>
    </source>
</reference>
<sequence>MRPPPRYLQGAGSASYPEIAKFMKQLHHSTPGRTKIRRLNSKSYPLRRRIPEVFYYAAAGRPTTTSGI</sequence>
<comment type="caution">
    <text evidence="1">The sequence shown here is derived from an EMBL/GenBank/DDBJ whole genome shotgun (WGS) entry which is preliminary data.</text>
</comment>
<proteinExistence type="predicted"/>
<organism evidence="1 2">
    <name type="scientific">Dreissena polymorpha</name>
    <name type="common">Zebra mussel</name>
    <name type="synonym">Mytilus polymorpha</name>
    <dbReference type="NCBI Taxonomy" id="45954"/>
    <lineage>
        <taxon>Eukaryota</taxon>
        <taxon>Metazoa</taxon>
        <taxon>Spiralia</taxon>
        <taxon>Lophotrochozoa</taxon>
        <taxon>Mollusca</taxon>
        <taxon>Bivalvia</taxon>
        <taxon>Autobranchia</taxon>
        <taxon>Heteroconchia</taxon>
        <taxon>Euheterodonta</taxon>
        <taxon>Imparidentia</taxon>
        <taxon>Neoheterodontei</taxon>
        <taxon>Myida</taxon>
        <taxon>Dreissenoidea</taxon>
        <taxon>Dreissenidae</taxon>
        <taxon>Dreissena</taxon>
    </lineage>
</organism>
<dbReference type="Proteomes" id="UP000828390">
    <property type="component" value="Unassembled WGS sequence"/>
</dbReference>
<dbReference type="AlphaFoldDB" id="A0A9D3XW67"/>
<dbReference type="EMBL" id="JAIWYP010000104">
    <property type="protein sequence ID" value="KAH3689629.1"/>
    <property type="molecule type" value="Genomic_DNA"/>
</dbReference>
<evidence type="ECO:0000313" key="2">
    <source>
        <dbReference type="Proteomes" id="UP000828390"/>
    </source>
</evidence>
<keyword evidence="2" id="KW-1185">Reference proteome</keyword>
<evidence type="ECO:0000313" key="1">
    <source>
        <dbReference type="EMBL" id="KAH3689629.1"/>
    </source>
</evidence>
<accession>A0A9D3XW67</accession>
<name>A0A9D3XW67_DREPO</name>